<evidence type="ECO:0000256" key="5">
    <source>
        <dbReference type="ARBA" id="ARBA00023088"/>
    </source>
</evidence>
<reference evidence="6 7" key="1">
    <citation type="submission" date="2019-07" db="EMBL/GenBank/DDBJ databases">
        <title>Whole genome shotgun sequence of Halolactibacillus halophilus NBRC 100868.</title>
        <authorList>
            <person name="Hosoyama A."/>
            <person name="Uohara A."/>
            <person name="Ohji S."/>
            <person name="Ichikawa N."/>
        </authorList>
    </citation>
    <scope>NUCLEOTIDE SEQUENCE [LARGE SCALE GENOMIC DNA]</scope>
    <source>
        <strain evidence="6 7">NBRC 100868</strain>
    </source>
</reference>
<evidence type="ECO:0000256" key="3">
    <source>
        <dbReference type="ARBA" id="ARBA00022525"/>
    </source>
</evidence>
<accession>A0ABQ0VNR4</accession>
<keyword evidence="2" id="KW-0134">Cell wall</keyword>
<comment type="subcellular location">
    <subcellularLocation>
        <location evidence="1">Secreted</location>
        <location evidence="1">Cell wall</location>
    </subcellularLocation>
</comment>
<dbReference type="SUPFAM" id="SSF49401">
    <property type="entry name" value="Bacterial adhesins"/>
    <property type="match status" value="1"/>
</dbReference>
<evidence type="ECO:0000313" key="7">
    <source>
        <dbReference type="Proteomes" id="UP000321547"/>
    </source>
</evidence>
<gene>
    <name evidence="6" type="ORF">HHA03_23350</name>
</gene>
<dbReference type="Proteomes" id="UP000321547">
    <property type="component" value="Unassembled WGS sequence"/>
</dbReference>
<dbReference type="EMBL" id="BJWI01000062">
    <property type="protein sequence ID" value="GEM02803.1"/>
    <property type="molecule type" value="Genomic_DNA"/>
</dbReference>
<dbReference type="InterPro" id="IPR011252">
    <property type="entry name" value="Fibrogen-bd_dom1"/>
</dbReference>
<evidence type="ECO:0000256" key="1">
    <source>
        <dbReference type="ARBA" id="ARBA00004191"/>
    </source>
</evidence>
<evidence type="ECO:0000313" key="6">
    <source>
        <dbReference type="EMBL" id="GEM02803.1"/>
    </source>
</evidence>
<evidence type="ECO:0000256" key="2">
    <source>
        <dbReference type="ARBA" id="ARBA00022512"/>
    </source>
</evidence>
<keyword evidence="4" id="KW-0732">Signal</keyword>
<evidence type="ECO:0000256" key="4">
    <source>
        <dbReference type="ARBA" id="ARBA00022729"/>
    </source>
</evidence>
<sequence length="278" mass="30342">MKRTISTFMLFVLLINTLSSSLMLPQVLAESANSETIVEKMVFINAQEEEIPIEQAEGEGQIKLTFGLGDVDTTVPYEETLTLPENIEVAVDQTGDMLPGNGGESVGQYIVKTDRTLRMTTNEQASGQTGTIIFNAAGLAQEPPSEEVSEETAAFSTTAAAMNTEITTDFIVNTTVKKDGSVLENGTELNIEPPYSNTVLELRYDFELVNEHGYGTGAFYKLTVPSMFEIPNISETNAAELKRGDGTVFGSFYTEGNDIVITFNEIITTDQILLARFN</sequence>
<keyword evidence="7" id="KW-1185">Reference proteome</keyword>
<dbReference type="RefSeq" id="WP_146913856.1">
    <property type="nucleotide sequence ID" value="NZ_BJWI01000062.1"/>
</dbReference>
<protein>
    <submittedName>
        <fullName evidence="6">Uncharacterized protein</fullName>
    </submittedName>
</protein>
<dbReference type="InterPro" id="IPR008966">
    <property type="entry name" value="Adhesion_dom_sf"/>
</dbReference>
<name>A0ABQ0VNR4_9BACI</name>
<keyword evidence="5" id="KW-0572">Peptidoglycan-anchor</keyword>
<proteinExistence type="predicted"/>
<organism evidence="6 7">
    <name type="scientific">Halolactibacillus halophilus</name>
    <dbReference type="NCBI Taxonomy" id="306540"/>
    <lineage>
        <taxon>Bacteria</taxon>
        <taxon>Bacillati</taxon>
        <taxon>Bacillota</taxon>
        <taxon>Bacilli</taxon>
        <taxon>Bacillales</taxon>
        <taxon>Bacillaceae</taxon>
        <taxon>Halolactibacillus</taxon>
    </lineage>
</organism>
<dbReference type="Gene3D" id="2.60.40.1280">
    <property type="match status" value="1"/>
</dbReference>
<comment type="caution">
    <text evidence="6">The sequence shown here is derived from an EMBL/GenBank/DDBJ whole genome shotgun (WGS) entry which is preliminary data.</text>
</comment>
<keyword evidence="3" id="KW-0964">Secreted</keyword>